<evidence type="ECO:0000313" key="2">
    <source>
        <dbReference type="Proteomes" id="UP000054630"/>
    </source>
</evidence>
<keyword evidence="2" id="KW-1185">Reference proteome</keyword>
<proteinExistence type="predicted"/>
<organism evidence="1 2">
    <name type="scientific">Trichinella nelsoni</name>
    <dbReference type="NCBI Taxonomy" id="6336"/>
    <lineage>
        <taxon>Eukaryota</taxon>
        <taxon>Metazoa</taxon>
        <taxon>Ecdysozoa</taxon>
        <taxon>Nematoda</taxon>
        <taxon>Enoplea</taxon>
        <taxon>Dorylaimia</taxon>
        <taxon>Trichinellida</taxon>
        <taxon>Trichinellidae</taxon>
        <taxon>Trichinella</taxon>
    </lineage>
</organism>
<dbReference type="OrthoDB" id="10462450at2759"/>
<protein>
    <submittedName>
        <fullName evidence="1">Uncharacterized protein</fullName>
    </submittedName>
</protein>
<comment type="caution">
    <text evidence="1">The sequence shown here is derived from an EMBL/GenBank/DDBJ whole genome shotgun (WGS) entry which is preliminary data.</text>
</comment>
<sequence>MALCVKPQIQEQEPSEPSLKPALTNPSQAASIKTTVNILLTYTRGTTAIAQVTKGRQMTVDCLFGSAASQIIIWDYMADALYLIRQVETVISYRDHPAQVRRVFSLLRLLVSGAISACATSTVEAPTAIGIA</sequence>
<gene>
    <name evidence="1" type="ORF">T07_1175</name>
</gene>
<accession>A0A0V0S733</accession>
<name>A0A0V0S733_9BILA</name>
<dbReference type="EMBL" id="JYDL01000031">
    <property type="protein sequence ID" value="KRX22545.1"/>
    <property type="molecule type" value="Genomic_DNA"/>
</dbReference>
<dbReference type="Proteomes" id="UP000054630">
    <property type="component" value="Unassembled WGS sequence"/>
</dbReference>
<evidence type="ECO:0000313" key="1">
    <source>
        <dbReference type="EMBL" id="KRX22545.1"/>
    </source>
</evidence>
<dbReference type="AlphaFoldDB" id="A0A0V0S733"/>
<reference evidence="1 2" key="1">
    <citation type="submission" date="2015-01" db="EMBL/GenBank/DDBJ databases">
        <title>Evolution of Trichinella species and genotypes.</title>
        <authorList>
            <person name="Korhonen P.K."/>
            <person name="Edoardo P."/>
            <person name="Giuseppe L.R."/>
            <person name="Gasser R.B."/>
        </authorList>
    </citation>
    <scope>NUCLEOTIDE SEQUENCE [LARGE SCALE GENOMIC DNA]</scope>
    <source>
        <strain evidence="1">ISS37</strain>
    </source>
</reference>